<dbReference type="Gene3D" id="3.30.160.60">
    <property type="entry name" value="Classic Zinc Finger"/>
    <property type="match status" value="1"/>
</dbReference>
<feature type="compositionally biased region" description="Polar residues" evidence="2">
    <location>
        <begin position="91"/>
        <end position="104"/>
    </location>
</feature>
<keyword evidence="5" id="KW-1185">Reference proteome</keyword>
<organism evidence="4 5">
    <name type="scientific">Saponaria officinalis</name>
    <name type="common">Common soapwort</name>
    <name type="synonym">Lychnis saponaria</name>
    <dbReference type="NCBI Taxonomy" id="3572"/>
    <lineage>
        <taxon>Eukaryota</taxon>
        <taxon>Viridiplantae</taxon>
        <taxon>Streptophyta</taxon>
        <taxon>Embryophyta</taxon>
        <taxon>Tracheophyta</taxon>
        <taxon>Spermatophyta</taxon>
        <taxon>Magnoliopsida</taxon>
        <taxon>eudicotyledons</taxon>
        <taxon>Gunneridae</taxon>
        <taxon>Pentapetalae</taxon>
        <taxon>Caryophyllales</taxon>
        <taxon>Caryophyllaceae</taxon>
        <taxon>Caryophylleae</taxon>
        <taxon>Saponaria</taxon>
    </lineage>
</organism>
<dbReference type="PROSITE" id="PS50157">
    <property type="entry name" value="ZINC_FINGER_C2H2_2"/>
    <property type="match status" value="3"/>
</dbReference>
<feature type="region of interest" description="Disordered" evidence="2">
    <location>
        <begin position="342"/>
        <end position="414"/>
    </location>
</feature>
<comment type="caution">
    <text evidence="4">The sequence shown here is derived from an EMBL/GenBank/DDBJ whole genome shotgun (WGS) entry which is preliminary data.</text>
</comment>
<dbReference type="Pfam" id="PF13912">
    <property type="entry name" value="zf-C2H2_6"/>
    <property type="match status" value="3"/>
</dbReference>
<feature type="region of interest" description="Disordered" evidence="2">
    <location>
        <begin position="196"/>
        <end position="233"/>
    </location>
</feature>
<dbReference type="PANTHER" id="PTHR47591">
    <property type="entry name" value="ZINC FINGER PROTEIN ZAT2-RELATED"/>
    <property type="match status" value="1"/>
</dbReference>
<sequence>MDKDDDSPPPPLPPPPRPGPSTPFPSQRPPPPPPLVIPAVPPFILHNFPPPATPSTTTPPTTTPITTADTTASTSSPHHRRKRSTALHIGPSSSRPQTGPSSPRLQIGPSSPRPLQIGPPSPWWPTSTTAEASSSSCQPSSRRHHPSATGEASSSSRPPSRRHYPLAPKISPPCSECGKRFWSRKALFGHMRCHPERTWRGINPPPHLRRSLALRLSPPPAPPPPPPTPSADDREVANSLLLLGNSSTGGGDNSGTPTRFTCSSCRKTFPTHQALGGHRASHKNVKGCFAITRCGAEDEGTEGHNCNYAGSLDLALGLGLSLSPAHICVICSKGFSSGQALGGHMRCHGDKHDEASTSSAAPGPGVRPGPSTEPDEGQCSGFDLNMPAQEEDVGPPVSSSSSSSVELDLRLGYD</sequence>
<dbReference type="EMBL" id="JBDFQZ010000009">
    <property type="protein sequence ID" value="KAK9690610.1"/>
    <property type="molecule type" value="Genomic_DNA"/>
</dbReference>
<feature type="compositionally biased region" description="Pro residues" evidence="2">
    <location>
        <begin position="8"/>
        <end position="41"/>
    </location>
</feature>
<dbReference type="SUPFAM" id="SSF57667">
    <property type="entry name" value="beta-beta-alpha zinc fingers"/>
    <property type="match status" value="2"/>
</dbReference>
<evidence type="ECO:0000313" key="4">
    <source>
        <dbReference type="EMBL" id="KAK9690610.1"/>
    </source>
</evidence>
<accession>A0AAW1ILJ2</accession>
<feature type="compositionally biased region" description="Low complexity" evidence="2">
    <location>
        <begin position="124"/>
        <end position="140"/>
    </location>
</feature>
<feature type="domain" description="C2H2-type" evidence="3">
    <location>
        <begin position="260"/>
        <end position="287"/>
    </location>
</feature>
<feature type="domain" description="C2H2-type" evidence="3">
    <location>
        <begin position="172"/>
        <end position="194"/>
    </location>
</feature>
<dbReference type="Proteomes" id="UP001443914">
    <property type="component" value="Unassembled WGS sequence"/>
</dbReference>
<evidence type="ECO:0000256" key="2">
    <source>
        <dbReference type="SAM" id="MobiDB-lite"/>
    </source>
</evidence>
<gene>
    <name evidence="4" type="ORF">RND81_09G140700</name>
</gene>
<evidence type="ECO:0000256" key="1">
    <source>
        <dbReference type="PROSITE-ProRule" id="PRU00042"/>
    </source>
</evidence>
<proteinExistence type="predicted"/>
<feature type="region of interest" description="Disordered" evidence="2">
    <location>
        <begin position="1"/>
        <end position="170"/>
    </location>
</feature>
<keyword evidence="1" id="KW-0862">Zinc</keyword>
<dbReference type="GO" id="GO:0008270">
    <property type="term" value="F:zinc ion binding"/>
    <property type="evidence" value="ECO:0007669"/>
    <property type="project" value="UniProtKB-KW"/>
</dbReference>
<keyword evidence="1" id="KW-0863">Zinc-finger</keyword>
<dbReference type="PANTHER" id="PTHR47591:SF1">
    <property type="entry name" value="ZINC FINGER PROTEIN ZAT2-RELATED"/>
    <property type="match status" value="1"/>
</dbReference>
<reference evidence="4" key="1">
    <citation type="submission" date="2024-03" db="EMBL/GenBank/DDBJ databases">
        <title>WGS assembly of Saponaria officinalis var. Norfolk2.</title>
        <authorList>
            <person name="Jenkins J."/>
            <person name="Shu S."/>
            <person name="Grimwood J."/>
            <person name="Barry K."/>
            <person name="Goodstein D."/>
            <person name="Schmutz J."/>
            <person name="Leebens-Mack J."/>
            <person name="Osbourn A."/>
        </authorList>
    </citation>
    <scope>NUCLEOTIDE SEQUENCE [LARGE SCALE GENOMIC DNA]</scope>
    <source>
        <strain evidence="4">JIC</strain>
    </source>
</reference>
<dbReference type="AlphaFoldDB" id="A0AAW1ILJ2"/>
<dbReference type="PROSITE" id="PS00028">
    <property type="entry name" value="ZINC_FINGER_C2H2_1"/>
    <property type="match status" value="3"/>
</dbReference>
<feature type="compositionally biased region" description="Pro residues" evidence="2">
    <location>
        <begin position="217"/>
        <end position="229"/>
    </location>
</feature>
<dbReference type="InterPro" id="IPR013087">
    <property type="entry name" value="Znf_C2H2_type"/>
</dbReference>
<evidence type="ECO:0000313" key="5">
    <source>
        <dbReference type="Proteomes" id="UP001443914"/>
    </source>
</evidence>
<dbReference type="InterPro" id="IPR036236">
    <property type="entry name" value="Znf_C2H2_sf"/>
</dbReference>
<feature type="domain" description="C2H2-type" evidence="3">
    <location>
        <begin position="326"/>
        <end position="353"/>
    </location>
</feature>
<evidence type="ECO:0000259" key="3">
    <source>
        <dbReference type="PROSITE" id="PS50157"/>
    </source>
</evidence>
<dbReference type="SMART" id="SM00355">
    <property type="entry name" value="ZnF_C2H2"/>
    <property type="match status" value="3"/>
</dbReference>
<feature type="compositionally biased region" description="Low complexity" evidence="2">
    <location>
        <begin position="54"/>
        <end position="76"/>
    </location>
</feature>
<name>A0AAW1ILJ2_SAPOF</name>
<keyword evidence="1" id="KW-0479">Metal-binding</keyword>
<protein>
    <recommendedName>
        <fullName evidence="3">C2H2-type domain-containing protein</fullName>
    </recommendedName>
</protein>